<evidence type="ECO:0000256" key="2">
    <source>
        <dbReference type="ARBA" id="ARBA00023125"/>
    </source>
</evidence>
<dbReference type="EMBL" id="CP046620">
    <property type="protein sequence ID" value="QHQ35135.1"/>
    <property type="molecule type" value="Genomic_DNA"/>
</dbReference>
<dbReference type="InterPro" id="IPR000792">
    <property type="entry name" value="Tscrpt_reg_LuxR_C"/>
</dbReference>
<dbReference type="GO" id="GO:0003677">
    <property type="term" value="F:DNA binding"/>
    <property type="evidence" value="ECO:0007669"/>
    <property type="project" value="UniProtKB-KW"/>
</dbReference>
<dbReference type="CDD" id="cd06170">
    <property type="entry name" value="LuxR_C_like"/>
    <property type="match status" value="1"/>
</dbReference>
<evidence type="ECO:0000313" key="7">
    <source>
        <dbReference type="Proteomes" id="UP000464495"/>
    </source>
</evidence>
<dbReference type="SMART" id="SM00421">
    <property type="entry name" value="HTH_LUXR"/>
    <property type="match status" value="1"/>
</dbReference>
<dbReference type="PRINTS" id="PR00038">
    <property type="entry name" value="HTHLUXR"/>
</dbReference>
<evidence type="ECO:0000256" key="1">
    <source>
        <dbReference type="ARBA" id="ARBA00022553"/>
    </source>
</evidence>
<dbReference type="SUPFAM" id="SSF52172">
    <property type="entry name" value="CheY-like"/>
    <property type="match status" value="1"/>
</dbReference>
<evidence type="ECO:0000259" key="4">
    <source>
        <dbReference type="PROSITE" id="PS50043"/>
    </source>
</evidence>
<feature type="modified residue" description="4-aspartylphosphate" evidence="3">
    <location>
        <position position="53"/>
    </location>
</feature>
<dbReference type="PANTHER" id="PTHR43214:SF43">
    <property type="entry name" value="TWO-COMPONENT RESPONSE REGULATOR"/>
    <property type="match status" value="1"/>
</dbReference>
<dbReference type="CDD" id="cd17535">
    <property type="entry name" value="REC_NarL-like"/>
    <property type="match status" value="1"/>
</dbReference>
<dbReference type="InterPro" id="IPR058245">
    <property type="entry name" value="NreC/VraR/RcsB-like_REC"/>
</dbReference>
<dbReference type="SMART" id="SM00448">
    <property type="entry name" value="REC"/>
    <property type="match status" value="1"/>
</dbReference>
<dbReference type="AlphaFoldDB" id="A0A6P1T030"/>
<dbReference type="KEGG" id="amaq:GO499_07960"/>
<accession>A0A6P1T030</accession>
<dbReference type="InterPro" id="IPR001789">
    <property type="entry name" value="Sig_transdc_resp-reg_receiver"/>
</dbReference>
<reference evidence="6 7" key="1">
    <citation type="submission" date="2019-12" db="EMBL/GenBank/DDBJ databases">
        <title>Complete genome sequence of Algicella marina strain 9Alg 56(T) isolated from the red alga Tichocarpus crinitus.</title>
        <authorList>
            <person name="Kim S.-G."/>
            <person name="Nedashkovskaya O.I."/>
        </authorList>
    </citation>
    <scope>NUCLEOTIDE SEQUENCE [LARGE SCALE GENOMIC DNA]</scope>
    <source>
        <strain evidence="6 7">9Alg 56</strain>
    </source>
</reference>
<organism evidence="6 7">
    <name type="scientific">Algicella marina</name>
    <dbReference type="NCBI Taxonomy" id="2683284"/>
    <lineage>
        <taxon>Bacteria</taxon>
        <taxon>Pseudomonadati</taxon>
        <taxon>Pseudomonadota</taxon>
        <taxon>Alphaproteobacteria</taxon>
        <taxon>Rhodobacterales</taxon>
        <taxon>Paracoccaceae</taxon>
        <taxon>Algicella</taxon>
    </lineage>
</organism>
<evidence type="ECO:0000259" key="5">
    <source>
        <dbReference type="PROSITE" id="PS50110"/>
    </source>
</evidence>
<evidence type="ECO:0000256" key="3">
    <source>
        <dbReference type="PROSITE-ProRule" id="PRU00169"/>
    </source>
</evidence>
<feature type="domain" description="Response regulatory" evidence="5">
    <location>
        <begin position="3"/>
        <end position="118"/>
    </location>
</feature>
<dbReference type="PROSITE" id="PS50110">
    <property type="entry name" value="RESPONSE_REGULATORY"/>
    <property type="match status" value="1"/>
</dbReference>
<gene>
    <name evidence="6" type="ORF">GO499_07960</name>
</gene>
<name>A0A6P1T030_9RHOB</name>
<dbReference type="Proteomes" id="UP000464495">
    <property type="component" value="Chromosome"/>
</dbReference>
<dbReference type="PANTHER" id="PTHR43214">
    <property type="entry name" value="TWO-COMPONENT RESPONSE REGULATOR"/>
    <property type="match status" value="1"/>
</dbReference>
<dbReference type="PROSITE" id="PS50043">
    <property type="entry name" value="HTH_LUXR_2"/>
    <property type="match status" value="1"/>
</dbReference>
<dbReference type="Pfam" id="PF00072">
    <property type="entry name" value="Response_reg"/>
    <property type="match status" value="1"/>
</dbReference>
<dbReference type="InterPro" id="IPR011006">
    <property type="entry name" value="CheY-like_superfamily"/>
</dbReference>
<keyword evidence="2" id="KW-0238">DNA-binding</keyword>
<dbReference type="InterPro" id="IPR039420">
    <property type="entry name" value="WalR-like"/>
</dbReference>
<protein>
    <submittedName>
        <fullName evidence="6">Response regulator</fullName>
    </submittedName>
</protein>
<proteinExistence type="predicted"/>
<dbReference type="GO" id="GO:0000160">
    <property type="term" value="P:phosphorelay signal transduction system"/>
    <property type="evidence" value="ECO:0007669"/>
    <property type="project" value="InterPro"/>
</dbReference>
<dbReference type="SUPFAM" id="SSF46894">
    <property type="entry name" value="C-terminal effector domain of the bipartite response regulators"/>
    <property type="match status" value="1"/>
</dbReference>
<dbReference type="InterPro" id="IPR016032">
    <property type="entry name" value="Sig_transdc_resp-reg_C-effctor"/>
</dbReference>
<sequence length="206" mass="21582">MKSALVVDDHPVTHIGCGQLLREAGYDPVLKALTDKEALTAAEAHDPDLIVLDLGMPGLGGLNLLEPLLRRAPNARILIFSMNEQTAFVSKALAGGAAGYLTKNSGPDDFLAAVSALEQGEIYLSHATALAVATTQTGGRADPLSSLTSREHQVLVLIGKGKDLQGIADDLRISYKTAANASSSLKKKLGVRTTPELIRYAISVGA</sequence>
<dbReference type="Pfam" id="PF00196">
    <property type="entry name" value="GerE"/>
    <property type="match status" value="1"/>
</dbReference>
<dbReference type="Gene3D" id="3.40.50.2300">
    <property type="match status" value="1"/>
</dbReference>
<keyword evidence="7" id="KW-1185">Reference proteome</keyword>
<dbReference type="RefSeq" id="WP_161861700.1">
    <property type="nucleotide sequence ID" value="NZ_CP046620.1"/>
</dbReference>
<dbReference type="GO" id="GO:0006355">
    <property type="term" value="P:regulation of DNA-templated transcription"/>
    <property type="evidence" value="ECO:0007669"/>
    <property type="project" value="InterPro"/>
</dbReference>
<feature type="domain" description="HTH luxR-type" evidence="4">
    <location>
        <begin position="140"/>
        <end position="205"/>
    </location>
</feature>
<keyword evidence="1 3" id="KW-0597">Phosphoprotein</keyword>
<evidence type="ECO:0000313" key="6">
    <source>
        <dbReference type="EMBL" id="QHQ35135.1"/>
    </source>
</evidence>